<accession>A0A2P5YFB7</accession>
<feature type="compositionally biased region" description="Acidic residues" evidence="1">
    <location>
        <begin position="391"/>
        <end position="400"/>
    </location>
</feature>
<sequence>MVQPILQEMSLKEIHDPFSSNSRGPIHEERRLQIEKLDEWWTPKLRTHDKPKLRQNELNTFPNQLQVGDKVLLDTADPHIVTTKPNEEVPLTILRIFPLQSRSIAGMRSINSSNYHDQSMERFSTQTQPSTRMCLGPCRNRAKISPNRGYDKSPRPYTMSSSHGKKAVVPTSKKRKGALSSSGPTAKIRHPFLQLPIRPQEELFQILWARPLILGRCINWATVEQVQLADVIRALLTTDPWTVMTRFDDPGTVQFHLGNLICLLSVPEFGTTLGLYTEEFLEKNELHALNHHIDHTPSKFWHALAPGTVSYNPSRSKASGLLSMEGGNLYWALCDMTGTTLRAPRHRGPRIILDPHWPDVSTRHLEHAKHENDRKAPRNLPSSISSRQSTEEEDPDDITDDVPPQHEDPPSQPPPPSRPVHAAASYADISECLIRFKQ</sequence>
<dbReference type="Proteomes" id="UP000239757">
    <property type="component" value="Unassembled WGS sequence"/>
</dbReference>
<feature type="region of interest" description="Disordered" evidence="1">
    <location>
        <begin position="365"/>
        <end position="425"/>
    </location>
</feature>
<gene>
    <name evidence="2" type="ORF">GOBAR_AA06295</name>
</gene>
<feature type="region of interest" description="Disordered" evidence="1">
    <location>
        <begin position="124"/>
        <end position="185"/>
    </location>
</feature>
<organism evidence="2 3">
    <name type="scientific">Gossypium barbadense</name>
    <name type="common">Sea Island cotton</name>
    <name type="synonym">Hibiscus barbadensis</name>
    <dbReference type="NCBI Taxonomy" id="3634"/>
    <lineage>
        <taxon>Eukaryota</taxon>
        <taxon>Viridiplantae</taxon>
        <taxon>Streptophyta</taxon>
        <taxon>Embryophyta</taxon>
        <taxon>Tracheophyta</taxon>
        <taxon>Spermatophyta</taxon>
        <taxon>Magnoliopsida</taxon>
        <taxon>eudicotyledons</taxon>
        <taxon>Gunneridae</taxon>
        <taxon>Pentapetalae</taxon>
        <taxon>rosids</taxon>
        <taxon>malvids</taxon>
        <taxon>Malvales</taxon>
        <taxon>Malvaceae</taxon>
        <taxon>Malvoideae</taxon>
        <taxon>Gossypium</taxon>
    </lineage>
</organism>
<evidence type="ECO:0000256" key="1">
    <source>
        <dbReference type="SAM" id="MobiDB-lite"/>
    </source>
</evidence>
<dbReference type="AlphaFoldDB" id="A0A2P5YFB7"/>
<name>A0A2P5YFB7_GOSBA</name>
<feature type="compositionally biased region" description="Basic and acidic residues" evidence="1">
    <location>
        <begin position="365"/>
        <end position="376"/>
    </location>
</feature>
<evidence type="ECO:0000313" key="2">
    <source>
        <dbReference type="EMBL" id="PPS14285.1"/>
    </source>
</evidence>
<dbReference type="EMBL" id="KZ663272">
    <property type="protein sequence ID" value="PPS14285.1"/>
    <property type="molecule type" value="Genomic_DNA"/>
</dbReference>
<reference evidence="2 3" key="1">
    <citation type="submission" date="2015-01" db="EMBL/GenBank/DDBJ databases">
        <title>Genome of allotetraploid Gossypium barbadense reveals genomic plasticity and fiber elongation in cotton evolution.</title>
        <authorList>
            <person name="Chen X."/>
            <person name="Liu X."/>
            <person name="Zhao B."/>
            <person name="Zheng H."/>
            <person name="Hu Y."/>
            <person name="Lu G."/>
            <person name="Yang C."/>
            <person name="Chen J."/>
            <person name="Shan C."/>
            <person name="Zhang L."/>
            <person name="Zhou Y."/>
            <person name="Wang L."/>
            <person name="Guo W."/>
            <person name="Bai Y."/>
            <person name="Ruan J."/>
            <person name="Shangguan X."/>
            <person name="Mao Y."/>
            <person name="Jiang J."/>
            <person name="Zhu Y."/>
            <person name="Lei J."/>
            <person name="Kang H."/>
            <person name="Chen S."/>
            <person name="He X."/>
            <person name="Wang R."/>
            <person name="Wang Y."/>
            <person name="Chen J."/>
            <person name="Wang L."/>
            <person name="Yu S."/>
            <person name="Wang B."/>
            <person name="Wei J."/>
            <person name="Song S."/>
            <person name="Lu X."/>
            <person name="Gao Z."/>
            <person name="Gu W."/>
            <person name="Deng X."/>
            <person name="Ma D."/>
            <person name="Wang S."/>
            <person name="Liang W."/>
            <person name="Fang L."/>
            <person name="Cai C."/>
            <person name="Zhu X."/>
            <person name="Zhou B."/>
            <person name="Zhang Y."/>
            <person name="Chen Z."/>
            <person name="Xu S."/>
            <person name="Zhu R."/>
            <person name="Wang S."/>
            <person name="Zhang T."/>
            <person name="Zhao G."/>
        </authorList>
    </citation>
    <scope>NUCLEOTIDE SEQUENCE [LARGE SCALE GENOMIC DNA]</scope>
    <source>
        <strain evidence="3">cv. Xinhai21</strain>
        <tissue evidence="2">Leaf</tissue>
    </source>
</reference>
<proteinExistence type="predicted"/>
<protein>
    <submittedName>
        <fullName evidence="2">Uncharacterized protein</fullName>
    </submittedName>
</protein>
<evidence type="ECO:0000313" key="3">
    <source>
        <dbReference type="Proteomes" id="UP000239757"/>
    </source>
</evidence>